<comment type="caution">
    <text evidence="1">The sequence shown here is derived from an EMBL/GenBank/DDBJ whole genome shotgun (WGS) entry which is preliminary data.</text>
</comment>
<dbReference type="EMBL" id="CM026424">
    <property type="protein sequence ID" value="KAG0580795.1"/>
    <property type="molecule type" value="Genomic_DNA"/>
</dbReference>
<dbReference type="AlphaFoldDB" id="A0A8T0ICT6"/>
<protein>
    <submittedName>
        <fullName evidence="1">Uncharacterized protein</fullName>
    </submittedName>
</protein>
<name>A0A8T0ICT6_CERPU</name>
<proteinExistence type="predicted"/>
<keyword evidence="2" id="KW-1185">Reference proteome</keyword>
<evidence type="ECO:0000313" key="1">
    <source>
        <dbReference type="EMBL" id="KAG0580795.1"/>
    </source>
</evidence>
<reference evidence="1" key="1">
    <citation type="submission" date="2020-06" db="EMBL/GenBank/DDBJ databases">
        <title>WGS assembly of Ceratodon purpureus strain R40.</title>
        <authorList>
            <person name="Carey S.B."/>
            <person name="Jenkins J."/>
            <person name="Shu S."/>
            <person name="Lovell J.T."/>
            <person name="Sreedasyam A."/>
            <person name="Maumus F."/>
            <person name="Tiley G.P."/>
            <person name="Fernandez-Pozo N."/>
            <person name="Barry K."/>
            <person name="Chen C."/>
            <person name="Wang M."/>
            <person name="Lipzen A."/>
            <person name="Daum C."/>
            <person name="Saski C.A."/>
            <person name="Payton A.C."/>
            <person name="Mcbreen J.C."/>
            <person name="Conrad R.E."/>
            <person name="Kollar L.M."/>
            <person name="Olsson S."/>
            <person name="Huttunen S."/>
            <person name="Landis J.B."/>
            <person name="Wickett N.J."/>
            <person name="Johnson M.G."/>
            <person name="Rensing S.A."/>
            <person name="Grimwood J."/>
            <person name="Schmutz J."/>
            <person name="Mcdaniel S.F."/>
        </authorList>
    </citation>
    <scope>NUCLEOTIDE SEQUENCE</scope>
    <source>
        <strain evidence="1">R40</strain>
    </source>
</reference>
<organism evidence="1 2">
    <name type="scientific">Ceratodon purpureus</name>
    <name type="common">Fire moss</name>
    <name type="synonym">Dicranum purpureum</name>
    <dbReference type="NCBI Taxonomy" id="3225"/>
    <lineage>
        <taxon>Eukaryota</taxon>
        <taxon>Viridiplantae</taxon>
        <taxon>Streptophyta</taxon>
        <taxon>Embryophyta</taxon>
        <taxon>Bryophyta</taxon>
        <taxon>Bryophytina</taxon>
        <taxon>Bryopsida</taxon>
        <taxon>Dicranidae</taxon>
        <taxon>Pseudoditrichales</taxon>
        <taxon>Ditrichaceae</taxon>
        <taxon>Ceratodon</taxon>
    </lineage>
</organism>
<evidence type="ECO:0000313" key="2">
    <source>
        <dbReference type="Proteomes" id="UP000822688"/>
    </source>
</evidence>
<dbReference type="Proteomes" id="UP000822688">
    <property type="component" value="Chromosome 4"/>
</dbReference>
<accession>A0A8T0ICT6</accession>
<gene>
    <name evidence="1" type="ORF">KC19_4G200000</name>
</gene>
<sequence length="53" mass="6043">MLQEVDNHWVVFLHFNDMHNGFTVNKEISLSCFKAVSHEALLRSVQDAARVAS</sequence>